<organism evidence="2 3">
    <name type="scientific">Lupinus angustifolius</name>
    <name type="common">Narrow-leaved blue lupine</name>
    <dbReference type="NCBI Taxonomy" id="3871"/>
    <lineage>
        <taxon>Eukaryota</taxon>
        <taxon>Viridiplantae</taxon>
        <taxon>Streptophyta</taxon>
        <taxon>Embryophyta</taxon>
        <taxon>Tracheophyta</taxon>
        <taxon>Spermatophyta</taxon>
        <taxon>Magnoliopsida</taxon>
        <taxon>eudicotyledons</taxon>
        <taxon>Gunneridae</taxon>
        <taxon>Pentapetalae</taxon>
        <taxon>rosids</taxon>
        <taxon>fabids</taxon>
        <taxon>Fabales</taxon>
        <taxon>Fabaceae</taxon>
        <taxon>Papilionoideae</taxon>
        <taxon>50 kb inversion clade</taxon>
        <taxon>genistoids sensu lato</taxon>
        <taxon>core genistoids</taxon>
        <taxon>Genisteae</taxon>
        <taxon>Lupinus</taxon>
    </lineage>
</organism>
<feature type="region of interest" description="Disordered" evidence="1">
    <location>
        <begin position="1"/>
        <end position="71"/>
    </location>
</feature>
<evidence type="ECO:0000313" key="3">
    <source>
        <dbReference type="Proteomes" id="UP000188354"/>
    </source>
</evidence>
<feature type="compositionally biased region" description="Acidic residues" evidence="1">
    <location>
        <begin position="163"/>
        <end position="186"/>
    </location>
</feature>
<reference evidence="2 3" key="1">
    <citation type="journal article" date="2017" name="Plant Biotechnol. J.">
        <title>A comprehensive draft genome sequence for lupin (Lupinus angustifolius), an emerging health food: insights into plant-microbe interactions and legume evolution.</title>
        <authorList>
            <person name="Hane J.K."/>
            <person name="Ming Y."/>
            <person name="Kamphuis L.G."/>
            <person name="Nelson M.N."/>
            <person name="Garg G."/>
            <person name="Atkins C.A."/>
            <person name="Bayer P.E."/>
            <person name="Bravo A."/>
            <person name="Bringans S."/>
            <person name="Cannon S."/>
            <person name="Edwards D."/>
            <person name="Foley R."/>
            <person name="Gao L.L."/>
            <person name="Harrison M.J."/>
            <person name="Huang W."/>
            <person name="Hurgobin B."/>
            <person name="Li S."/>
            <person name="Liu C.W."/>
            <person name="McGrath A."/>
            <person name="Morahan G."/>
            <person name="Murray J."/>
            <person name="Weller J."/>
            <person name="Jian J."/>
            <person name="Singh K.B."/>
        </authorList>
    </citation>
    <scope>NUCLEOTIDE SEQUENCE [LARGE SCALE GENOMIC DNA]</scope>
    <source>
        <strain evidence="3">cv. Tanjil</strain>
        <tissue evidence="2">Whole plant</tissue>
    </source>
</reference>
<dbReference type="PANTHER" id="PTHR34546">
    <property type="entry name" value="OS06G0153600 PROTEIN"/>
    <property type="match status" value="1"/>
</dbReference>
<name>A0A4P1R682_LUPAN</name>
<feature type="compositionally biased region" description="Basic and acidic residues" evidence="1">
    <location>
        <begin position="315"/>
        <end position="326"/>
    </location>
</feature>
<proteinExistence type="predicted"/>
<feature type="region of interest" description="Disordered" evidence="1">
    <location>
        <begin position="312"/>
        <end position="336"/>
    </location>
</feature>
<dbReference type="PANTHER" id="PTHR34546:SF7">
    <property type="match status" value="1"/>
</dbReference>
<sequence>MKPTEAEDNAFDGTNVVSQRSDGRSLKHVSEEEGVHQTITEGGENVEDDKDKDKDKILGLKPDYGGEIDKHKNASISQRCSLVAANENKMQASHESPASDAGWVCKSPNSTSSTASIWPSFNTKSSKTYPLSEEERATVAVLDMQLKALELCKEFLVGNAGSDCDEDEIDDEDEDATDDEDEDELVDSYGSEESKEYKFFERLFAEDGDLRRYYENNHKEGAFYCLVCGPVWKKVWKRFKDCVSLVHHSTTVLRTKRMRAHRAYARIICKIIGWDFDQLPVIVLKDLDNSVAGLKMLLDEAKNPAMNYIGDSNIEPDKPADVHNDDSDVQANVNSS</sequence>
<feature type="compositionally biased region" description="Acidic residues" evidence="1">
    <location>
        <begin position="1"/>
        <end position="10"/>
    </location>
</feature>
<evidence type="ECO:0000256" key="1">
    <source>
        <dbReference type="SAM" id="MobiDB-lite"/>
    </source>
</evidence>
<accession>A0A4P1R682</accession>
<feature type="region of interest" description="Disordered" evidence="1">
    <location>
        <begin position="163"/>
        <end position="191"/>
    </location>
</feature>
<protein>
    <submittedName>
        <fullName evidence="2">Uncharacterized protein</fullName>
    </submittedName>
</protein>
<feature type="compositionally biased region" description="Basic and acidic residues" evidence="1">
    <location>
        <begin position="49"/>
        <end position="58"/>
    </location>
</feature>
<dbReference type="Gramene" id="OIW03185">
    <property type="protein sequence ID" value="OIW03185"/>
    <property type="gene ID" value="TanjilG_11822"/>
</dbReference>
<dbReference type="Proteomes" id="UP000188354">
    <property type="component" value="Chromosome LG10"/>
</dbReference>
<dbReference type="STRING" id="3871.A0A4P1R682"/>
<evidence type="ECO:0000313" key="2">
    <source>
        <dbReference type="EMBL" id="OIW03185.1"/>
    </source>
</evidence>
<keyword evidence="3" id="KW-1185">Reference proteome</keyword>
<dbReference type="EMBL" id="CM007370">
    <property type="protein sequence ID" value="OIW03185.1"/>
    <property type="molecule type" value="Genomic_DNA"/>
</dbReference>
<feature type="compositionally biased region" description="Basic and acidic residues" evidence="1">
    <location>
        <begin position="21"/>
        <end position="35"/>
    </location>
</feature>
<gene>
    <name evidence="2" type="ORF">TanjilG_11822</name>
</gene>
<dbReference type="AlphaFoldDB" id="A0A4P1R682"/>